<dbReference type="PROSITE" id="PS50887">
    <property type="entry name" value="GGDEF"/>
    <property type="match status" value="1"/>
</dbReference>
<dbReference type="InterPro" id="IPR029787">
    <property type="entry name" value="Nucleotide_cyclase"/>
</dbReference>
<evidence type="ECO:0000259" key="1">
    <source>
        <dbReference type="PROSITE" id="PS50883"/>
    </source>
</evidence>
<protein>
    <submittedName>
        <fullName evidence="3">EAL domain-containing protein (Putative c-di-GMP-specific phosphodiesterase class I)</fullName>
    </submittedName>
</protein>
<dbReference type="PANTHER" id="PTHR33121">
    <property type="entry name" value="CYCLIC DI-GMP PHOSPHODIESTERASE PDEF"/>
    <property type="match status" value="1"/>
</dbReference>
<dbReference type="InterPro" id="IPR000160">
    <property type="entry name" value="GGDEF_dom"/>
</dbReference>
<feature type="domain" description="EAL" evidence="1">
    <location>
        <begin position="86"/>
        <end position="336"/>
    </location>
</feature>
<dbReference type="Pfam" id="PF00563">
    <property type="entry name" value="EAL"/>
    <property type="match status" value="1"/>
</dbReference>
<evidence type="ECO:0000259" key="2">
    <source>
        <dbReference type="PROSITE" id="PS50887"/>
    </source>
</evidence>
<gene>
    <name evidence="3" type="ORF">HNQ34_002070</name>
</gene>
<dbReference type="Gene3D" id="3.30.70.270">
    <property type="match status" value="1"/>
</dbReference>
<dbReference type="CDD" id="cd01948">
    <property type="entry name" value="EAL"/>
    <property type="match status" value="1"/>
</dbReference>
<dbReference type="FunFam" id="3.20.20.450:FF:000001">
    <property type="entry name" value="Cyclic di-GMP phosphodiesterase yahA"/>
    <property type="match status" value="1"/>
</dbReference>
<dbReference type="GO" id="GO:0071111">
    <property type="term" value="F:cyclic-guanylate-specific phosphodiesterase activity"/>
    <property type="evidence" value="ECO:0007669"/>
    <property type="project" value="InterPro"/>
</dbReference>
<accession>A0A7W8MW48</accession>
<dbReference type="InterPro" id="IPR035919">
    <property type="entry name" value="EAL_sf"/>
</dbReference>
<dbReference type="SUPFAM" id="SSF141868">
    <property type="entry name" value="EAL domain-like"/>
    <property type="match status" value="1"/>
</dbReference>
<dbReference type="SMART" id="SM00052">
    <property type="entry name" value="EAL"/>
    <property type="match status" value="1"/>
</dbReference>
<reference evidence="3 4" key="1">
    <citation type="submission" date="2020-08" db="EMBL/GenBank/DDBJ databases">
        <title>Genomic Encyclopedia of Type Strains, Phase IV (KMG-IV): sequencing the most valuable type-strain genomes for metagenomic binning, comparative biology and taxonomic classification.</title>
        <authorList>
            <person name="Goeker M."/>
        </authorList>
    </citation>
    <scope>NUCLEOTIDE SEQUENCE [LARGE SCALE GENOMIC DNA]</scope>
    <source>
        <strain evidence="3 4">DSM 16325</strain>
    </source>
</reference>
<keyword evidence="4" id="KW-1185">Reference proteome</keyword>
<evidence type="ECO:0000313" key="3">
    <source>
        <dbReference type="EMBL" id="MBB5324971.1"/>
    </source>
</evidence>
<dbReference type="RefSeq" id="WP_246364053.1">
    <property type="nucleotide sequence ID" value="NZ_JACHEP010000010.1"/>
</dbReference>
<evidence type="ECO:0000313" key="4">
    <source>
        <dbReference type="Proteomes" id="UP000520011"/>
    </source>
</evidence>
<dbReference type="AlphaFoldDB" id="A0A7W8MW48"/>
<dbReference type="PANTHER" id="PTHR33121:SF71">
    <property type="entry name" value="OXYGEN SENSOR PROTEIN DOSP"/>
    <property type="match status" value="1"/>
</dbReference>
<dbReference type="EMBL" id="JACHEP010000010">
    <property type="protein sequence ID" value="MBB5324971.1"/>
    <property type="molecule type" value="Genomic_DNA"/>
</dbReference>
<dbReference type="InterPro" id="IPR043128">
    <property type="entry name" value="Rev_trsase/Diguanyl_cyclase"/>
</dbReference>
<dbReference type="PROSITE" id="PS50883">
    <property type="entry name" value="EAL"/>
    <property type="match status" value="1"/>
</dbReference>
<dbReference type="SUPFAM" id="SSF55073">
    <property type="entry name" value="Nucleotide cyclase"/>
    <property type="match status" value="1"/>
</dbReference>
<organism evidence="3 4">
    <name type="scientific">Anoxybacteroides tepidamans</name>
    <dbReference type="NCBI Taxonomy" id="265948"/>
    <lineage>
        <taxon>Bacteria</taxon>
        <taxon>Bacillati</taxon>
        <taxon>Bacillota</taxon>
        <taxon>Bacilli</taxon>
        <taxon>Bacillales</taxon>
        <taxon>Anoxybacillaceae</taxon>
        <taxon>Anoxybacteroides</taxon>
    </lineage>
</organism>
<name>A0A7W8MW48_9BACL</name>
<dbReference type="InterPro" id="IPR001633">
    <property type="entry name" value="EAL_dom"/>
</dbReference>
<comment type="caution">
    <text evidence="3">The sequence shown here is derived from an EMBL/GenBank/DDBJ whole genome shotgun (WGS) entry which is preliminary data.</text>
</comment>
<feature type="domain" description="GGDEF" evidence="2">
    <location>
        <begin position="1"/>
        <end position="77"/>
    </location>
</feature>
<dbReference type="Gene3D" id="3.20.20.450">
    <property type="entry name" value="EAL domain"/>
    <property type="match status" value="1"/>
</dbReference>
<dbReference type="Proteomes" id="UP000520011">
    <property type="component" value="Unassembled WGS sequence"/>
</dbReference>
<dbReference type="Pfam" id="PF00990">
    <property type="entry name" value="GGDEF"/>
    <property type="match status" value="1"/>
</dbReference>
<proteinExistence type="predicted"/>
<sequence>MPYIEKEEQAKELSYQLIEMMEDPIIVNEQEFFMTLKMGISLYPKDGDDSKTLIRKADIARYELSKKAISQFRFFEKQMNRTIHEKIQMERELRKALESGEFELYYQPQIQLTTGQVVGMEALIRWNHPEKGMIPPNKFIPIAEETGLIIPINEWVMETACCQTKQLLDQYPFLSVSVNLSPYEFESRRLVYKLVKILEKTNLPPHCLDVEITERMTMDTEKAIPILKRLKLVGVTISIDDFGTGYSSLSYLKKLPIDRLKIDRSFVQNIQEEKEAVLPAIISLGHNIGVKVLAEGVETEQEVAYLKEKQCDEVQGYYYAKPLPYHDLVKFLEEHKK</sequence>
<dbReference type="InterPro" id="IPR050706">
    <property type="entry name" value="Cyclic-di-GMP_PDE-like"/>
</dbReference>